<dbReference type="AlphaFoldDB" id="A0AA44Z442"/>
<reference evidence="1 2" key="1">
    <citation type="submission" date="2018-03" db="EMBL/GenBank/DDBJ databases">
        <title>Sequencing of reference strains of Xanthomonas.</title>
        <authorList>
            <person name="Studholme D.J."/>
            <person name="Vicente J."/>
            <person name="Sarris P."/>
        </authorList>
    </citation>
    <scope>NUCLEOTIDE SEQUENCE [LARGE SCALE GENOMIC DNA]</scope>
    <source>
        <strain evidence="1 2">WHRI 5232</strain>
    </source>
</reference>
<proteinExistence type="predicted"/>
<gene>
    <name evidence="1" type="ORF">C7T86_04900</name>
</gene>
<name>A0AA44Z442_XANCM</name>
<evidence type="ECO:0000313" key="1">
    <source>
        <dbReference type="EMBL" id="PUE95562.1"/>
    </source>
</evidence>
<comment type="caution">
    <text evidence="1">The sequence shown here is derived from an EMBL/GenBank/DDBJ whole genome shotgun (WGS) entry which is preliminary data.</text>
</comment>
<dbReference type="Proteomes" id="UP000251513">
    <property type="component" value="Unassembled WGS sequence"/>
</dbReference>
<evidence type="ECO:0000313" key="2">
    <source>
        <dbReference type="Proteomes" id="UP000251513"/>
    </source>
</evidence>
<sequence length="76" mass="7763">MDDSGSAGAVVDCRQERAAGGVSKVVVGAVGGAVAVGWWATRCAGLMCGVGCWIHAQQLVLVSSTRQTTRDRASLD</sequence>
<organism evidence="1 2">
    <name type="scientific">Xanthomonas campestris pv. malvacearum</name>
    <dbReference type="NCBI Taxonomy" id="86040"/>
    <lineage>
        <taxon>Bacteria</taxon>
        <taxon>Pseudomonadati</taxon>
        <taxon>Pseudomonadota</taxon>
        <taxon>Gammaproteobacteria</taxon>
        <taxon>Lysobacterales</taxon>
        <taxon>Lysobacteraceae</taxon>
        <taxon>Xanthomonas</taxon>
    </lineage>
</organism>
<dbReference type="EMBL" id="PYJH01000006">
    <property type="protein sequence ID" value="PUE95562.1"/>
    <property type="molecule type" value="Genomic_DNA"/>
</dbReference>
<protein>
    <submittedName>
        <fullName evidence="1">Uncharacterized protein</fullName>
    </submittedName>
</protein>
<accession>A0AA44Z442</accession>